<dbReference type="KEGG" id="lala:AB8B28_05725"/>
<dbReference type="EMBL" id="CP165647">
    <property type="protein sequence ID" value="XDU63337.1"/>
    <property type="molecule type" value="Genomic_DNA"/>
</dbReference>
<sequence length="306" mass="37586">MEYEIVELKQNRVFKGKVIYNINFLDEQIEANKRNIRKEMMKRKNEIIDRIGEYQTVVYNRMVYQEYGKIIHYDYFVGYETENKNENIEKFDYKKEQFERKFLNLNGKFAKFCLFGNPEKIVPKFWKELDNLELNRKYDVEFEEHIPTDNPNFMKINIYVSLKKLIKENIKMEINMEWKNYENKLEPCITIISDDKNYKNYLDYFLVDYGGIEWNSLNILNQINDLVEIIKEFVEDKRTKVDFTRETFYIFSIDKKILEIGFNFDNQFYDTVALEDFYKIIVEWKKFLYSIPNQKNKIYFEIKEKN</sequence>
<name>A0AB39V6N4_9FUSO</name>
<reference evidence="1" key="1">
    <citation type="submission" date="2024-07" db="EMBL/GenBank/DDBJ databases">
        <authorList>
            <person name="Li X.-J."/>
            <person name="Wang X."/>
        </authorList>
    </citation>
    <scope>NUCLEOTIDE SEQUENCE</scope>
    <source>
        <strain evidence="1">HSP-536</strain>
    </source>
</reference>
<dbReference type="AlphaFoldDB" id="A0AB39V6N4"/>
<gene>
    <name evidence="1" type="ORF">AB8B28_05725</name>
</gene>
<evidence type="ECO:0000313" key="1">
    <source>
        <dbReference type="EMBL" id="XDU63337.1"/>
    </source>
</evidence>
<protein>
    <submittedName>
        <fullName evidence="1">GyrI-like domain-containing protein</fullName>
    </submittedName>
</protein>
<organism evidence="1">
    <name type="scientific">Leptotrichia alba</name>
    <dbReference type="NCBI Taxonomy" id="3239304"/>
    <lineage>
        <taxon>Bacteria</taxon>
        <taxon>Fusobacteriati</taxon>
        <taxon>Fusobacteriota</taxon>
        <taxon>Fusobacteriia</taxon>
        <taxon>Fusobacteriales</taxon>
        <taxon>Leptotrichiaceae</taxon>
        <taxon>Leptotrichia</taxon>
    </lineage>
</organism>
<accession>A0AB39V6N4</accession>
<proteinExistence type="predicted"/>
<dbReference type="RefSeq" id="WP_369717403.1">
    <property type="nucleotide sequence ID" value="NZ_CP165647.1"/>
</dbReference>